<dbReference type="EnsemblProtists" id="EKX52126">
    <property type="protein sequence ID" value="EKX52126"/>
    <property type="gene ID" value="GUITHDRAFT_133858"/>
</dbReference>
<dbReference type="SUPFAM" id="SSF46934">
    <property type="entry name" value="UBA-like"/>
    <property type="match status" value="1"/>
</dbReference>
<dbReference type="Pfam" id="PF00786">
    <property type="entry name" value="PBD"/>
    <property type="match status" value="1"/>
</dbReference>
<feature type="domain" description="PDZ" evidence="3">
    <location>
        <begin position="631"/>
        <end position="675"/>
    </location>
</feature>
<evidence type="ECO:0000313" key="4">
    <source>
        <dbReference type="EMBL" id="EKX52126.1"/>
    </source>
</evidence>
<dbReference type="Proteomes" id="UP000011087">
    <property type="component" value="Unassembled WGS sequence"/>
</dbReference>
<dbReference type="Pfam" id="PF00595">
    <property type="entry name" value="PDZ"/>
    <property type="match status" value="1"/>
</dbReference>
<feature type="compositionally biased region" description="Basic and acidic residues" evidence="1">
    <location>
        <begin position="579"/>
        <end position="602"/>
    </location>
</feature>
<dbReference type="OrthoDB" id="165498at2759"/>
<dbReference type="InterPro" id="IPR036936">
    <property type="entry name" value="CRIB_dom_sf"/>
</dbReference>
<evidence type="ECO:0000313" key="5">
    <source>
        <dbReference type="EnsemblProtists" id="EKX52126"/>
    </source>
</evidence>
<name>L1JU77_GUITC</name>
<dbReference type="InterPro" id="IPR000095">
    <property type="entry name" value="CRIB_dom"/>
</dbReference>
<feature type="compositionally biased region" description="Basic and acidic residues" evidence="1">
    <location>
        <begin position="263"/>
        <end position="317"/>
    </location>
</feature>
<dbReference type="SUPFAM" id="SSF50156">
    <property type="entry name" value="PDZ domain-like"/>
    <property type="match status" value="1"/>
</dbReference>
<dbReference type="Gene3D" id="3.30.40.10">
    <property type="entry name" value="Zinc/RING finger domain, C3HC4 (zinc finger)"/>
    <property type="match status" value="1"/>
</dbReference>
<reference evidence="6" key="2">
    <citation type="submission" date="2012-11" db="EMBL/GenBank/DDBJ databases">
        <authorList>
            <person name="Kuo A."/>
            <person name="Curtis B.A."/>
            <person name="Tanifuji G."/>
            <person name="Burki F."/>
            <person name="Gruber A."/>
            <person name="Irimia M."/>
            <person name="Maruyama S."/>
            <person name="Arias M.C."/>
            <person name="Ball S.G."/>
            <person name="Gile G.H."/>
            <person name="Hirakawa Y."/>
            <person name="Hopkins J.F."/>
            <person name="Rensing S.A."/>
            <person name="Schmutz J."/>
            <person name="Symeonidi A."/>
            <person name="Elias M."/>
            <person name="Eveleigh R.J."/>
            <person name="Herman E.K."/>
            <person name="Klute M.J."/>
            <person name="Nakayama T."/>
            <person name="Obornik M."/>
            <person name="Reyes-Prieto A."/>
            <person name="Armbrust E.V."/>
            <person name="Aves S.J."/>
            <person name="Beiko R.G."/>
            <person name="Coutinho P."/>
            <person name="Dacks J.B."/>
            <person name="Durnford D.G."/>
            <person name="Fast N.M."/>
            <person name="Green B.R."/>
            <person name="Grisdale C."/>
            <person name="Hempe F."/>
            <person name="Henrissat B."/>
            <person name="Hoppner M.P."/>
            <person name="Ishida K.-I."/>
            <person name="Kim E."/>
            <person name="Koreny L."/>
            <person name="Kroth P.G."/>
            <person name="Liu Y."/>
            <person name="Malik S.-B."/>
            <person name="Maier U.G."/>
            <person name="McRose D."/>
            <person name="Mock T."/>
            <person name="Neilson J.A."/>
            <person name="Onodera N.T."/>
            <person name="Poole A.M."/>
            <person name="Pritham E.J."/>
            <person name="Richards T.A."/>
            <person name="Rocap G."/>
            <person name="Roy S.W."/>
            <person name="Sarai C."/>
            <person name="Schaack S."/>
            <person name="Shirato S."/>
            <person name="Slamovits C.H."/>
            <person name="Spencer D.F."/>
            <person name="Suzuki S."/>
            <person name="Worden A.Z."/>
            <person name="Zauner S."/>
            <person name="Barry K."/>
            <person name="Bell C."/>
            <person name="Bharti A.K."/>
            <person name="Crow J.A."/>
            <person name="Grimwood J."/>
            <person name="Kramer R."/>
            <person name="Lindquist E."/>
            <person name="Lucas S."/>
            <person name="Salamov A."/>
            <person name="McFadden G.I."/>
            <person name="Lane C.E."/>
            <person name="Keeling P.J."/>
            <person name="Gray M.W."/>
            <person name="Grigoriev I.V."/>
            <person name="Archibald J.M."/>
        </authorList>
    </citation>
    <scope>NUCLEOTIDE SEQUENCE</scope>
    <source>
        <strain evidence="6">CCMP2712</strain>
    </source>
</reference>
<feature type="region of interest" description="Disordered" evidence="1">
    <location>
        <begin position="106"/>
        <end position="348"/>
    </location>
</feature>
<dbReference type="InterPro" id="IPR013083">
    <property type="entry name" value="Znf_RING/FYVE/PHD"/>
</dbReference>
<dbReference type="InterPro" id="IPR036034">
    <property type="entry name" value="PDZ_sf"/>
</dbReference>
<gene>
    <name evidence="4" type="ORF">GUITHDRAFT_133858</name>
</gene>
<dbReference type="HOGENOM" id="CLU_352512_0_0_1"/>
<dbReference type="InterPro" id="IPR009060">
    <property type="entry name" value="UBA-like_sf"/>
</dbReference>
<dbReference type="InterPro" id="IPR001478">
    <property type="entry name" value="PDZ"/>
</dbReference>
<dbReference type="GeneID" id="17308819"/>
<evidence type="ECO:0000313" key="6">
    <source>
        <dbReference type="Proteomes" id="UP000011087"/>
    </source>
</evidence>
<feature type="compositionally biased region" description="Basic and acidic residues" evidence="1">
    <location>
        <begin position="168"/>
        <end position="189"/>
    </location>
</feature>
<dbReference type="PaxDb" id="55529-EKX52126"/>
<dbReference type="KEGG" id="gtt:GUITHDRAFT_133858"/>
<protein>
    <recommendedName>
        <fullName evidence="7">PDZ domain-containing protein</fullName>
    </recommendedName>
</protein>
<dbReference type="EMBL" id="JH992973">
    <property type="protein sequence ID" value="EKX52126.1"/>
    <property type="molecule type" value="Genomic_DNA"/>
</dbReference>
<evidence type="ECO:0000259" key="2">
    <source>
        <dbReference type="PROSITE" id="PS50030"/>
    </source>
</evidence>
<dbReference type="RefSeq" id="XP_005839106.1">
    <property type="nucleotide sequence ID" value="XM_005839049.1"/>
</dbReference>
<feature type="compositionally biased region" description="Basic and acidic residues" evidence="1">
    <location>
        <begin position="202"/>
        <end position="220"/>
    </location>
</feature>
<dbReference type="CDD" id="cd06782">
    <property type="entry name" value="cpPDZ_CPP-like"/>
    <property type="match status" value="1"/>
</dbReference>
<dbReference type="Gene3D" id="2.30.42.10">
    <property type="match status" value="1"/>
</dbReference>
<dbReference type="Pfam" id="PF00627">
    <property type="entry name" value="UBA"/>
    <property type="match status" value="1"/>
</dbReference>
<evidence type="ECO:0000256" key="1">
    <source>
        <dbReference type="SAM" id="MobiDB-lite"/>
    </source>
</evidence>
<proteinExistence type="predicted"/>
<feature type="domain" description="UBA" evidence="2">
    <location>
        <begin position="527"/>
        <end position="573"/>
    </location>
</feature>
<feature type="region of interest" description="Disordered" evidence="1">
    <location>
        <begin position="48"/>
        <end position="69"/>
    </location>
</feature>
<dbReference type="AlphaFoldDB" id="L1JU77"/>
<dbReference type="PROSITE" id="PS50030">
    <property type="entry name" value="UBA"/>
    <property type="match status" value="1"/>
</dbReference>
<dbReference type="SUPFAM" id="SSF57850">
    <property type="entry name" value="RING/U-box"/>
    <property type="match status" value="1"/>
</dbReference>
<feature type="compositionally biased region" description="Basic and acidic residues" evidence="1">
    <location>
        <begin position="117"/>
        <end position="156"/>
    </location>
</feature>
<dbReference type="InterPro" id="IPR015940">
    <property type="entry name" value="UBA"/>
</dbReference>
<sequence length="798" mass="87312">MAVSERFSRAMEEAMEETEMEQLYKTLDKVREELDFEISKNETLRKAKDRAEAEARALRGRGDGSLREEVKKLDAECKRLRSEKEQCEKERDMYKKQLEEALAELDKYKDGNAAAGKSEKAPKRAERGEREEKPERGNDGGGRDEKVGKGPERQAAEVKPGVPKLPRQHSDSDVLRETSRKKAEEDRSGVSRMYGQSITHSMTERAAKTRDLFKQMEREQGPLPSKPDFKSPATRKPTHASSEPSTPTYRANDQPEGFLTPPRTEEEKPPASSRERVEEPSPRRNDSRAAAEDPRSASSKKPVEPKHVPSPKEEESSKSPANSNHWQGREPTPSIQAGKRLVLPSEIARKNKTPTKDWGECVLTCEPIKTPVRAADGHIYEKWAIEKWLRENKNRSPLNNIIISPELVPLTDKDHADYLSSISDGSETSSRAGVDSVSTDGGYGTARDEIFSARTSHASCITAATEMPTDFPDDFSPSSRASTAIEADAFHTSIASSVGTERPDTFDASGGGRRVDSNISYHKSLAHGREEASSFASNTATLVGMGYDYKSVTAALAACQNDLESAIDYMSSGKSKSSSQDERAKSSKRQEASEAERQEGRKNKASSEPSSESLVGIGALLKPNSKGIFKVVELHPHGAAAKSNMISVGDTILSVGGTDIQGMTVEEVAPMIKGTVGSKVVLEISRRGYAEPFTVELVRVGMKNPSTPVGRDRTDSSSSSSSHSNLKVVADPTSSTGLKGLPPGWESLLKQANISPEEAMEHIDELLDVLKFHTEKGTKNNRVSLTCPSVLTLLTTLS</sequence>
<evidence type="ECO:0008006" key="7">
    <source>
        <dbReference type="Google" id="ProtNLM"/>
    </source>
</evidence>
<feature type="compositionally biased region" description="Polar residues" evidence="1">
    <location>
        <begin position="239"/>
        <end position="251"/>
    </location>
</feature>
<evidence type="ECO:0000259" key="3">
    <source>
        <dbReference type="PROSITE" id="PS50106"/>
    </source>
</evidence>
<dbReference type="CDD" id="cd14291">
    <property type="entry name" value="UBA1_NUB1_like"/>
    <property type="match status" value="1"/>
</dbReference>
<dbReference type="Gene3D" id="3.90.810.10">
    <property type="entry name" value="CRIB domain"/>
    <property type="match status" value="1"/>
</dbReference>
<keyword evidence="6" id="KW-1185">Reference proteome</keyword>
<feature type="region of interest" description="Disordered" evidence="1">
    <location>
        <begin position="703"/>
        <end position="740"/>
    </location>
</feature>
<reference evidence="5" key="3">
    <citation type="submission" date="2015-06" db="UniProtKB">
        <authorList>
            <consortium name="EnsemblProtists"/>
        </authorList>
    </citation>
    <scope>IDENTIFICATION</scope>
</reference>
<reference evidence="4 6" key="1">
    <citation type="journal article" date="2012" name="Nature">
        <title>Algal genomes reveal evolutionary mosaicism and the fate of nucleomorphs.</title>
        <authorList>
            <consortium name="DOE Joint Genome Institute"/>
            <person name="Curtis B.A."/>
            <person name="Tanifuji G."/>
            <person name="Burki F."/>
            <person name="Gruber A."/>
            <person name="Irimia M."/>
            <person name="Maruyama S."/>
            <person name="Arias M.C."/>
            <person name="Ball S.G."/>
            <person name="Gile G.H."/>
            <person name="Hirakawa Y."/>
            <person name="Hopkins J.F."/>
            <person name="Kuo A."/>
            <person name="Rensing S.A."/>
            <person name="Schmutz J."/>
            <person name="Symeonidi A."/>
            <person name="Elias M."/>
            <person name="Eveleigh R.J."/>
            <person name="Herman E.K."/>
            <person name="Klute M.J."/>
            <person name="Nakayama T."/>
            <person name="Obornik M."/>
            <person name="Reyes-Prieto A."/>
            <person name="Armbrust E.V."/>
            <person name="Aves S.J."/>
            <person name="Beiko R.G."/>
            <person name="Coutinho P."/>
            <person name="Dacks J.B."/>
            <person name="Durnford D.G."/>
            <person name="Fast N.M."/>
            <person name="Green B.R."/>
            <person name="Grisdale C.J."/>
            <person name="Hempel F."/>
            <person name="Henrissat B."/>
            <person name="Hoppner M.P."/>
            <person name="Ishida K."/>
            <person name="Kim E."/>
            <person name="Koreny L."/>
            <person name="Kroth P.G."/>
            <person name="Liu Y."/>
            <person name="Malik S.B."/>
            <person name="Maier U.G."/>
            <person name="McRose D."/>
            <person name="Mock T."/>
            <person name="Neilson J.A."/>
            <person name="Onodera N.T."/>
            <person name="Poole A.M."/>
            <person name="Pritham E.J."/>
            <person name="Richards T.A."/>
            <person name="Rocap G."/>
            <person name="Roy S.W."/>
            <person name="Sarai C."/>
            <person name="Schaack S."/>
            <person name="Shirato S."/>
            <person name="Slamovits C.H."/>
            <person name="Spencer D.F."/>
            <person name="Suzuki S."/>
            <person name="Worden A.Z."/>
            <person name="Zauner S."/>
            <person name="Barry K."/>
            <person name="Bell C."/>
            <person name="Bharti A.K."/>
            <person name="Crow J.A."/>
            <person name="Grimwood J."/>
            <person name="Kramer R."/>
            <person name="Lindquist E."/>
            <person name="Lucas S."/>
            <person name="Salamov A."/>
            <person name="McFadden G.I."/>
            <person name="Lane C.E."/>
            <person name="Keeling P.J."/>
            <person name="Gray M.W."/>
            <person name="Grigoriev I.V."/>
            <person name="Archibald J.M."/>
        </authorList>
    </citation>
    <scope>NUCLEOTIDE SEQUENCE</scope>
    <source>
        <strain evidence="4 6">CCMP2712</strain>
    </source>
</reference>
<dbReference type="PROSITE" id="PS50106">
    <property type="entry name" value="PDZ"/>
    <property type="match status" value="1"/>
</dbReference>
<feature type="region of interest" description="Disordered" evidence="1">
    <location>
        <begin position="419"/>
        <end position="440"/>
    </location>
</feature>
<feature type="region of interest" description="Disordered" evidence="1">
    <location>
        <begin position="570"/>
        <end position="612"/>
    </location>
</feature>
<accession>L1JU77</accession>
<dbReference type="Gene3D" id="1.10.8.10">
    <property type="entry name" value="DNA helicase RuvA subunit, C-terminal domain"/>
    <property type="match status" value="1"/>
</dbReference>
<dbReference type="SMART" id="SM00165">
    <property type="entry name" value="UBA"/>
    <property type="match status" value="1"/>
</dbReference>
<dbReference type="SMART" id="SM00228">
    <property type="entry name" value="PDZ"/>
    <property type="match status" value="1"/>
</dbReference>
<dbReference type="OMA" id="YDIQRRE"/>
<organism evidence="4">
    <name type="scientific">Guillardia theta (strain CCMP2712)</name>
    <name type="common">Cryptophyte</name>
    <dbReference type="NCBI Taxonomy" id="905079"/>
    <lineage>
        <taxon>Eukaryota</taxon>
        <taxon>Cryptophyceae</taxon>
        <taxon>Pyrenomonadales</taxon>
        <taxon>Geminigeraceae</taxon>
        <taxon>Guillardia</taxon>
    </lineage>
</organism>
<feature type="compositionally biased region" description="Polar residues" evidence="1">
    <location>
        <begin position="420"/>
        <end position="439"/>
    </location>
</feature>